<organism evidence="1 2">
    <name type="scientific">Dissostichus mawsoni</name>
    <name type="common">Antarctic cod</name>
    <dbReference type="NCBI Taxonomy" id="36200"/>
    <lineage>
        <taxon>Eukaryota</taxon>
        <taxon>Metazoa</taxon>
        <taxon>Chordata</taxon>
        <taxon>Craniata</taxon>
        <taxon>Vertebrata</taxon>
        <taxon>Euteleostomi</taxon>
        <taxon>Actinopterygii</taxon>
        <taxon>Neopterygii</taxon>
        <taxon>Teleostei</taxon>
        <taxon>Neoteleostei</taxon>
        <taxon>Acanthomorphata</taxon>
        <taxon>Eupercaria</taxon>
        <taxon>Perciformes</taxon>
        <taxon>Notothenioidei</taxon>
        <taxon>Nototheniidae</taxon>
        <taxon>Dissostichus</taxon>
    </lineage>
</organism>
<protein>
    <submittedName>
        <fullName evidence="1">Uncharacterized protein</fullName>
    </submittedName>
</protein>
<evidence type="ECO:0000313" key="1">
    <source>
        <dbReference type="EMBL" id="KAF3834001.1"/>
    </source>
</evidence>
<reference evidence="1 2" key="1">
    <citation type="submission" date="2020-03" db="EMBL/GenBank/DDBJ databases">
        <title>Dissostichus mawsoni Genome sequencing and assembly.</title>
        <authorList>
            <person name="Park H."/>
        </authorList>
    </citation>
    <scope>NUCLEOTIDE SEQUENCE [LARGE SCALE GENOMIC DNA]</scope>
    <source>
        <strain evidence="1">DM0001</strain>
        <tissue evidence="1">Muscle</tissue>
    </source>
</reference>
<dbReference type="EMBL" id="JAAKFY010000026">
    <property type="protein sequence ID" value="KAF3834001.1"/>
    <property type="molecule type" value="Genomic_DNA"/>
</dbReference>
<name>A0A7J5XAP8_DISMA</name>
<proteinExistence type="predicted"/>
<keyword evidence="2" id="KW-1185">Reference proteome</keyword>
<accession>A0A7J5XAP8</accession>
<dbReference type="AlphaFoldDB" id="A0A7J5XAP8"/>
<comment type="caution">
    <text evidence="1">The sequence shown here is derived from an EMBL/GenBank/DDBJ whole genome shotgun (WGS) entry which is preliminary data.</text>
</comment>
<dbReference type="Proteomes" id="UP000518266">
    <property type="component" value="Unassembled WGS sequence"/>
</dbReference>
<sequence length="123" mass="13304">MISSSSPYQFPPAMACSLLYRCIASTAAGIAAACGFTDTCTDPPENPASFRASGASFNPGRRGKVLGTGQWYTWNTRGWRLATRTKLAKNRALQISGMGPYQTSAPRVSDARLIPNMNQWLVI</sequence>
<evidence type="ECO:0000313" key="2">
    <source>
        <dbReference type="Proteomes" id="UP000518266"/>
    </source>
</evidence>
<gene>
    <name evidence="1" type="ORF">F7725_025205</name>
</gene>